<gene>
    <name evidence="2" type="ORF">HNR42_002225</name>
</gene>
<proteinExistence type="predicted"/>
<dbReference type="AlphaFoldDB" id="A0A841I302"/>
<name>A0A841I302_9DEIO</name>
<comment type="caution">
    <text evidence="2">The sequence shown here is derived from an EMBL/GenBank/DDBJ whole genome shotgun (WGS) entry which is preliminary data.</text>
</comment>
<evidence type="ECO:0000313" key="3">
    <source>
        <dbReference type="Proteomes" id="UP000569951"/>
    </source>
</evidence>
<dbReference type="RefSeq" id="WP_183987540.1">
    <property type="nucleotide sequence ID" value="NZ_JACHHG010000007.1"/>
</dbReference>
<feature type="transmembrane region" description="Helical" evidence="1">
    <location>
        <begin position="63"/>
        <end position="81"/>
    </location>
</feature>
<keyword evidence="1" id="KW-1133">Transmembrane helix</keyword>
<sequence>MTAPVQNKTEFSYSVNSANSLIHLYRAEVGRMTAYRARLDTTTNWAVVTTAGLASFALGNENVTHTVFVFAMFLNYFFLHLEARRFTTYEISHHRVRIIERFFYPAMLGDQVDGSWHQLLLAELAKPRSPIDRSEALGWRLRRNYLWIYTAVLIAWLTKIDASRIPNLAYTVPEYVALARIANIPGWIVVSAVVVFYGILIRLAVHANRHYPLEAD</sequence>
<organism evidence="2 3">
    <name type="scientific">Deinobacterium chartae</name>
    <dbReference type="NCBI Taxonomy" id="521158"/>
    <lineage>
        <taxon>Bacteria</taxon>
        <taxon>Thermotogati</taxon>
        <taxon>Deinococcota</taxon>
        <taxon>Deinococci</taxon>
        <taxon>Deinococcales</taxon>
        <taxon>Deinococcaceae</taxon>
        <taxon>Deinobacterium</taxon>
    </lineage>
</organism>
<feature type="transmembrane region" description="Helical" evidence="1">
    <location>
        <begin position="146"/>
        <end position="164"/>
    </location>
</feature>
<reference evidence="2 3" key="1">
    <citation type="submission" date="2020-08" db="EMBL/GenBank/DDBJ databases">
        <title>Genomic Encyclopedia of Type Strains, Phase IV (KMG-IV): sequencing the most valuable type-strain genomes for metagenomic binning, comparative biology and taxonomic classification.</title>
        <authorList>
            <person name="Goeker M."/>
        </authorList>
    </citation>
    <scope>NUCLEOTIDE SEQUENCE [LARGE SCALE GENOMIC DNA]</scope>
    <source>
        <strain evidence="2 3">DSM 21458</strain>
    </source>
</reference>
<protein>
    <submittedName>
        <fullName evidence="2">Putative membrane protein</fullName>
    </submittedName>
</protein>
<dbReference type="PIRSF" id="PIRSF015000">
    <property type="entry name" value="UCP01500"/>
    <property type="match status" value="1"/>
</dbReference>
<dbReference type="InterPro" id="IPR014470">
    <property type="entry name" value="UCP01500"/>
</dbReference>
<keyword evidence="1" id="KW-0812">Transmembrane</keyword>
<dbReference type="Pfam" id="PF10028">
    <property type="entry name" value="DUF2270"/>
    <property type="match status" value="1"/>
</dbReference>
<keyword evidence="3" id="KW-1185">Reference proteome</keyword>
<evidence type="ECO:0000313" key="2">
    <source>
        <dbReference type="EMBL" id="MBB6098790.1"/>
    </source>
</evidence>
<evidence type="ECO:0000256" key="1">
    <source>
        <dbReference type="SAM" id="Phobius"/>
    </source>
</evidence>
<dbReference type="EMBL" id="JACHHG010000007">
    <property type="protein sequence ID" value="MBB6098790.1"/>
    <property type="molecule type" value="Genomic_DNA"/>
</dbReference>
<accession>A0A841I302</accession>
<dbReference type="Proteomes" id="UP000569951">
    <property type="component" value="Unassembled WGS sequence"/>
</dbReference>
<feature type="transmembrane region" description="Helical" evidence="1">
    <location>
        <begin position="184"/>
        <end position="205"/>
    </location>
</feature>
<keyword evidence="1" id="KW-0472">Membrane</keyword>